<dbReference type="AlphaFoldDB" id="A0AA48L1C1"/>
<feature type="region of interest" description="Disordered" evidence="1">
    <location>
        <begin position="420"/>
        <end position="500"/>
    </location>
</feature>
<dbReference type="RefSeq" id="XP_060453923.1">
    <property type="nucleotide sequence ID" value="XM_060596984.1"/>
</dbReference>
<keyword evidence="3" id="KW-1185">Reference proteome</keyword>
<gene>
    <name evidence="2" type="ORF">CcaverHIS019_0200190</name>
</gene>
<feature type="compositionally biased region" description="Polar residues" evidence="1">
    <location>
        <begin position="578"/>
        <end position="609"/>
    </location>
</feature>
<protein>
    <submittedName>
        <fullName evidence="2">Uncharacterized protein</fullName>
    </submittedName>
</protein>
<name>A0AA48L1C1_9TREE</name>
<evidence type="ECO:0000256" key="1">
    <source>
        <dbReference type="SAM" id="MobiDB-lite"/>
    </source>
</evidence>
<dbReference type="Proteomes" id="UP001233271">
    <property type="component" value="Chromosome 2"/>
</dbReference>
<evidence type="ECO:0000313" key="2">
    <source>
        <dbReference type="EMBL" id="BEI88657.1"/>
    </source>
</evidence>
<organism evidence="2 3">
    <name type="scientific">Cutaneotrichosporon cavernicola</name>
    <dbReference type="NCBI Taxonomy" id="279322"/>
    <lineage>
        <taxon>Eukaryota</taxon>
        <taxon>Fungi</taxon>
        <taxon>Dikarya</taxon>
        <taxon>Basidiomycota</taxon>
        <taxon>Agaricomycotina</taxon>
        <taxon>Tremellomycetes</taxon>
        <taxon>Trichosporonales</taxon>
        <taxon>Trichosporonaceae</taxon>
        <taxon>Cutaneotrichosporon</taxon>
    </lineage>
</organism>
<evidence type="ECO:0000313" key="3">
    <source>
        <dbReference type="Proteomes" id="UP001233271"/>
    </source>
</evidence>
<feature type="compositionally biased region" description="Low complexity" evidence="1">
    <location>
        <begin position="462"/>
        <end position="476"/>
    </location>
</feature>
<feature type="region of interest" description="Disordered" evidence="1">
    <location>
        <begin position="513"/>
        <end position="624"/>
    </location>
</feature>
<reference evidence="2" key="1">
    <citation type="journal article" date="2023" name="BMC Genomics">
        <title>Chromosome-level genome assemblies of Cutaneotrichosporon spp. (Trichosporonales, Basidiomycota) reveal imbalanced evolution between nucleotide sequences and chromosome synteny.</title>
        <authorList>
            <person name="Kobayashi Y."/>
            <person name="Kayamori A."/>
            <person name="Aoki K."/>
            <person name="Shiwa Y."/>
            <person name="Matsutani M."/>
            <person name="Fujita N."/>
            <person name="Sugita T."/>
            <person name="Iwasaki W."/>
            <person name="Tanaka N."/>
            <person name="Takashima M."/>
        </authorList>
    </citation>
    <scope>NUCLEOTIDE SEQUENCE</scope>
    <source>
        <strain evidence="2">HIS019</strain>
    </source>
</reference>
<accession>A0AA48L1C1</accession>
<feature type="region of interest" description="Disordered" evidence="1">
    <location>
        <begin position="147"/>
        <end position="174"/>
    </location>
</feature>
<dbReference type="EMBL" id="AP028213">
    <property type="protein sequence ID" value="BEI88657.1"/>
    <property type="molecule type" value="Genomic_DNA"/>
</dbReference>
<dbReference type="KEGG" id="ccac:CcaHIS019_0200190"/>
<dbReference type="GeneID" id="85492528"/>
<proteinExistence type="predicted"/>
<sequence length="637" mass="68450">MDDICLGFPHIAPHIREGCWLELPRHIPEETQIRALHGRAERLQLILGDLSTVLGTKPGGVAARSQIRLGMPFHTRDRVPEPPLILERADSPVQMVDRGISPIPPSLLHQQPPSPILSNPTYGDNIPFVQHMNSVGPNSRRLRVTNLSATDSRPGTPKSFANSDVGDDGNYSHGLLEEATGHRRFTGGTPSLSSDSASSINLPYIRRGSSPSRGITTVHAGGLMIHDNSSLAEAMVGAPQLPGPNFPSSSSPVGGGIDNDLTHTIGDDITTFNGNNSPAAIAIGNNLASTSLDHHVPSTWEETERTEILWFPWPHRRIPPPPLLHQAPVTQARSGGGVSHVGALRDELQSVASQLFEEVGEETEELVRNLLGVLGVPGIFEALDASEEQENEGTNVAALWTRQEDIVPHETPVAQALPLREDRHTSGTPQTTVASRPHAPTGVTAISPSISSSSFRAQKAAVSESVSSSDSIPVGSDKTKAGRSIKRGPRSLSPKGIQPLFQGLDAMFDRRKEKNARRGADESLNEGDTEDRPERKDKKGKSTKPKGENVPHLAKRRSLIVRFGRPSSESKGQGEVLEQQSAGGPSSSPANINAATRSNGSWDKISTTEAEGAITEWEPKLGEGSMRRLARKLRFAS</sequence>